<keyword evidence="10" id="KW-0539">Nucleus</keyword>
<dbReference type="CDD" id="cd00577">
    <property type="entry name" value="PCNA"/>
    <property type="match status" value="1"/>
</dbReference>
<dbReference type="Gene3D" id="3.70.10.10">
    <property type="match status" value="1"/>
</dbReference>
<feature type="region of interest" description="Disordered" evidence="14">
    <location>
        <begin position="380"/>
        <end position="404"/>
    </location>
</feature>
<comment type="caution">
    <text evidence="15">The sequence shown here is derived from an EMBL/GenBank/DDBJ whole genome shotgun (WGS) entry which is preliminary data.</text>
</comment>
<proteinExistence type="inferred from homology"/>
<evidence type="ECO:0000256" key="9">
    <source>
        <dbReference type="ARBA" id="ARBA00022839"/>
    </source>
</evidence>
<dbReference type="GO" id="GO:0071479">
    <property type="term" value="P:cellular response to ionizing radiation"/>
    <property type="evidence" value="ECO:0007669"/>
    <property type="project" value="TreeGrafter"/>
</dbReference>
<dbReference type="InterPro" id="IPR046938">
    <property type="entry name" value="DNA_clamp_sf"/>
</dbReference>
<evidence type="ECO:0000256" key="3">
    <source>
        <dbReference type="ARBA" id="ARBA00008494"/>
    </source>
</evidence>
<keyword evidence="8" id="KW-0378">Hydrolase</keyword>
<evidence type="ECO:0000256" key="11">
    <source>
        <dbReference type="ARBA" id="ARBA00059283"/>
    </source>
</evidence>
<dbReference type="GO" id="GO:0031573">
    <property type="term" value="P:mitotic intra-S DNA damage checkpoint signaling"/>
    <property type="evidence" value="ECO:0007669"/>
    <property type="project" value="TreeGrafter"/>
</dbReference>
<dbReference type="OrthoDB" id="60092at2759"/>
<evidence type="ECO:0000256" key="6">
    <source>
        <dbReference type="ARBA" id="ARBA00022722"/>
    </source>
</evidence>
<dbReference type="EMBL" id="RJVU01069905">
    <property type="protein sequence ID" value="ROI64845.1"/>
    <property type="molecule type" value="Genomic_DNA"/>
</dbReference>
<protein>
    <recommendedName>
        <fullName evidence="12">Cell cycle checkpoint control protein RAD9A</fullName>
        <ecNumber evidence="4">3.1.11.2</ecNumber>
    </recommendedName>
    <alternativeName>
        <fullName evidence="13">DNA repair exonuclease rad9 homolog A</fullName>
    </alternativeName>
</protein>
<dbReference type="GO" id="GO:0006281">
    <property type="term" value="P:DNA repair"/>
    <property type="evidence" value="ECO:0007669"/>
    <property type="project" value="TreeGrafter"/>
</dbReference>
<evidence type="ECO:0000256" key="12">
    <source>
        <dbReference type="ARBA" id="ARBA00069752"/>
    </source>
</evidence>
<organism evidence="15 16">
    <name type="scientific">Anabarilius grahami</name>
    <name type="common">Kanglang fish</name>
    <name type="synonym">Barilius grahami</name>
    <dbReference type="NCBI Taxonomy" id="495550"/>
    <lineage>
        <taxon>Eukaryota</taxon>
        <taxon>Metazoa</taxon>
        <taxon>Chordata</taxon>
        <taxon>Craniata</taxon>
        <taxon>Vertebrata</taxon>
        <taxon>Euteleostomi</taxon>
        <taxon>Actinopterygii</taxon>
        <taxon>Neopterygii</taxon>
        <taxon>Teleostei</taxon>
        <taxon>Ostariophysi</taxon>
        <taxon>Cypriniformes</taxon>
        <taxon>Xenocyprididae</taxon>
        <taxon>Xenocypridinae</taxon>
        <taxon>Xenocypridinae incertae sedis</taxon>
        <taxon>Anabarilius</taxon>
    </lineage>
</organism>
<dbReference type="InterPro" id="IPR007268">
    <property type="entry name" value="Rad9/Ddc1"/>
</dbReference>
<dbReference type="GO" id="GO:0000076">
    <property type="term" value="P:DNA replication checkpoint signaling"/>
    <property type="evidence" value="ECO:0007669"/>
    <property type="project" value="TreeGrafter"/>
</dbReference>
<gene>
    <name evidence="15" type="ORF">DPX16_3392</name>
</gene>
<evidence type="ECO:0000256" key="4">
    <source>
        <dbReference type="ARBA" id="ARBA00012115"/>
    </source>
</evidence>
<dbReference type="PANTHER" id="PTHR15237">
    <property type="entry name" value="DNA REPAIR PROTEIN RAD9"/>
    <property type="match status" value="1"/>
</dbReference>
<dbReference type="GO" id="GO:0030896">
    <property type="term" value="C:checkpoint clamp complex"/>
    <property type="evidence" value="ECO:0007669"/>
    <property type="project" value="InterPro"/>
</dbReference>
<reference evidence="15 16" key="1">
    <citation type="submission" date="2018-10" db="EMBL/GenBank/DDBJ databases">
        <title>Genome assembly for a Yunnan-Guizhou Plateau 3E fish, Anabarilius grahami (Regan), and its evolutionary and genetic applications.</title>
        <authorList>
            <person name="Jiang W."/>
        </authorList>
    </citation>
    <scope>NUCLEOTIDE SEQUENCE [LARGE SCALE GENOMIC DNA]</scope>
    <source>
        <strain evidence="15">AG-KIZ</strain>
        <tissue evidence="15">Muscle</tissue>
    </source>
</reference>
<comment type="subcellular location">
    <subcellularLocation>
        <location evidence="2">Nucleus</location>
    </subcellularLocation>
</comment>
<accession>A0A3N0XLP4</accession>
<dbReference type="Pfam" id="PF04139">
    <property type="entry name" value="Rad9"/>
    <property type="match status" value="1"/>
</dbReference>
<evidence type="ECO:0000256" key="2">
    <source>
        <dbReference type="ARBA" id="ARBA00004123"/>
    </source>
</evidence>
<evidence type="ECO:0000313" key="15">
    <source>
        <dbReference type="EMBL" id="ROI64845.1"/>
    </source>
</evidence>
<evidence type="ECO:0000256" key="10">
    <source>
        <dbReference type="ARBA" id="ARBA00023242"/>
    </source>
</evidence>
<evidence type="ECO:0000256" key="14">
    <source>
        <dbReference type="SAM" id="MobiDB-lite"/>
    </source>
</evidence>
<comment type="catalytic activity">
    <reaction evidence="1">
        <text>Exonucleolytic cleavage in the 3'- to 5'-direction to yield nucleoside 5'-phosphates.</text>
        <dbReference type="EC" id="3.1.11.2"/>
    </reaction>
</comment>
<feature type="compositionally biased region" description="Acidic residues" evidence="14">
    <location>
        <begin position="392"/>
        <end position="404"/>
    </location>
</feature>
<keyword evidence="7" id="KW-0227">DNA damage</keyword>
<comment type="similarity">
    <text evidence="3">Belongs to the rad9 family.</text>
</comment>
<keyword evidence="16" id="KW-1185">Reference proteome</keyword>
<comment type="function">
    <text evidence="11">Component of the 9-1-1 cell-cycle checkpoint response complex that plays a major role in DNA repair. The 9-1-1 complex is recruited to DNA lesion upon damage by the RAD17-replication factor C (RFC) clamp loader complex. Acts then as a sliding clamp platform on DNA for several proteins involved in long-patch base excision repair (LP-BER). The 9-1-1 complex stimulates DNA polymerase beta (POLB) activity by increasing its affinity for the 3'-OH end of the primer-template and stabilizes POLB to those sites where LP-BER proceeds; endonuclease FEN1 cleavage activity on substrates with double, nick, or gap flaps of distinct sequences and lengths; and DNA ligase I (LIG1) on long-patch base excision repair substrates. The 9-1-1 complex is necessary for the recruitment of RHNO1 to sites of double-stranded breaks (DSB) occurring during the S phase. RAD9A possesses 3'-&gt;5' double stranded DNA exonuclease activity.</text>
</comment>
<evidence type="ECO:0000256" key="8">
    <source>
        <dbReference type="ARBA" id="ARBA00022801"/>
    </source>
</evidence>
<evidence type="ECO:0000256" key="13">
    <source>
        <dbReference type="ARBA" id="ARBA00079896"/>
    </source>
</evidence>
<evidence type="ECO:0000256" key="7">
    <source>
        <dbReference type="ARBA" id="ARBA00022763"/>
    </source>
</evidence>
<dbReference type="GO" id="GO:0008311">
    <property type="term" value="F:double-stranded DNA 3'-5' DNA exonuclease activity"/>
    <property type="evidence" value="ECO:0007669"/>
    <property type="project" value="UniProtKB-EC"/>
</dbReference>
<dbReference type="SUPFAM" id="SSF55979">
    <property type="entry name" value="DNA clamp"/>
    <property type="match status" value="1"/>
</dbReference>
<name>A0A3N0XLP4_ANAGA</name>
<feature type="region of interest" description="Disordered" evidence="14">
    <location>
        <begin position="266"/>
        <end position="286"/>
    </location>
</feature>
<dbReference type="EC" id="3.1.11.2" evidence="4"/>
<evidence type="ECO:0000313" key="16">
    <source>
        <dbReference type="Proteomes" id="UP000281406"/>
    </source>
</evidence>
<evidence type="ECO:0000256" key="5">
    <source>
        <dbReference type="ARBA" id="ARBA00022553"/>
    </source>
</evidence>
<dbReference type="FunFam" id="3.70.10.10:FF:000005">
    <property type="entry name" value="Cell cycle checkpoint control protein"/>
    <property type="match status" value="1"/>
</dbReference>
<keyword evidence="5" id="KW-0597">Phosphoprotein</keyword>
<keyword evidence="9" id="KW-0269">Exonuclease</keyword>
<keyword evidence="6" id="KW-0540">Nuclease</keyword>
<dbReference type="PANTHER" id="PTHR15237:SF2">
    <property type="entry name" value="CELL CYCLE CHECKPOINT CONTROL PROTEIN RAD9B"/>
    <property type="match status" value="1"/>
</dbReference>
<evidence type="ECO:0000256" key="1">
    <source>
        <dbReference type="ARBA" id="ARBA00000493"/>
    </source>
</evidence>
<dbReference type="AlphaFoldDB" id="A0A3N0XLP4"/>
<sequence>MKCIIEGNGIKVFGKAVHALSRIGEEIWLDPLEEGLAVRTVNSSQSAYACFFFTPLFFQQYIPDPDTQKDCEAVKCKLNTKCVLPLFRCVSWRERSVDRCEITIKIPDSRVIFQFHCRHGITKTHNLGYQECEALQAVFPAHLCPNVLKAHSKLLGDIVVHFPISQEEVTLSISSLKVALKTFYEEDNSCIKGMNTELMLHPDEFDYFQVGEDSAVTFCLKELRGLLSFAESYGLPVSCHFGVAGQPVSFTVKDMTLEAHVVLSTLTDPDHESPSQSAPGDDCRVTIPKTSTAKISTSEGPMEADVCIADGERVASSQGSEVFHPALHMRKMIQLHAPGEILPRPSLAPESALTTPITPATFKIRSLLFGAVLSDGGDGNTADLPSLVCGSDTEEDGGSEEGHG</sequence>
<dbReference type="Proteomes" id="UP000281406">
    <property type="component" value="Unassembled WGS sequence"/>
</dbReference>